<dbReference type="GeneID" id="19459110"/>
<evidence type="ECO:0000256" key="1">
    <source>
        <dbReference type="SAM" id="MobiDB-lite"/>
    </source>
</evidence>
<feature type="chain" id="PRO_5004507415" evidence="2">
    <location>
        <begin position="18"/>
        <end position="329"/>
    </location>
</feature>
<organism evidence="3 4">
    <name type="scientific">Glarea lozoyensis (strain ATCC 20868 / MF5171)</name>
    <dbReference type="NCBI Taxonomy" id="1116229"/>
    <lineage>
        <taxon>Eukaryota</taxon>
        <taxon>Fungi</taxon>
        <taxon>Dikarya</taxon>
        <taxon>Ascomycota</taxon>
        <taxon>Pezizomycotina</taxon>
        <taxon>Leotiomycetes</taxon>
        <taxon>Helotiales</taxon>
        <taxon>Helotiaceae</taxon>
        <taxon>Glarea</taxon>
    </lineage>
</organism>
<gene>
    <name evidence="3" type="ORF">GLAREA_00050</name>
</gene>
<dbReference type="HOGENOM" id="CLU_068923_1_0_1"/>
<dbReference type="GO" id="GO:0006508">
    <property type="term" value="P:proteolysis"/>
    <property type="evidence" value="ECO:0007669"/>
    <property type="project" value="UniProtKB-KW"/>
</dbReference>
<keyword evidence="2" id="KW-0732">Signal</keyword>
<keyword evidence="3" id="KW-0645">Protease</keyword>
<dbReference type="GO" id="GO:0008237">
    <property type="term" value="F:metallopeptidase activity"/>
    <property type="evidence" value="ECO:0007669"/>
    <property type="project" value="UniProtKB-KW"/>
</dbReference>
<evidence type="ECO:0000256" key="2">
    <source>
        <dbReference type="SAM" id="SignalP"/>
    </source>
</evidence>
<feature type="signal peptide" evidence="2">
    <location>
        <begin position="1"/>
        <end position="17"/>
    </location>
</feature>
<dbReference type="AlphaFoldDB" id="S3CR20"/>
<dbReference type="EMBL" id="KE145367">
    <property type="protein sequence ID" value="EPE28892.1"/>
    <property type="molecule type" value="Genomic_DNA"/>
</dbReference>
<sequence length="329" mass="37581">MLLSNFVVFIWFCFAVAQPQPSQSTAPYWPSHSTTPSRLTAPSLPTAPSESNRPDDHTAHEPPEDEPPDDDFELLKTTFPHTYAHRGCTDQQKRNLEVAANDAWLLAKAQTVPVEGYDYNLPHSQWLGDDWNKQGDETLDKQSSYIAGNFQNMARLVSGNLEKDQKLRFWCFPRWKNDDTCDKAKVYAKSWFWYPEDEDLAIKIHHTVFCDRFFWQPGLQSTVDRLKTKPMRDQLIIDNAVGVSAVTMLHEIYHYRDMIVYPSTTDYAYGALKCHELATKAGGGTELAYRNAESYAIDALAIYLQQTLQLGFPPISRKYMNEEIDPAGA</sequence>
<proteinExistence type="predicted"/>
<dbReference type="Proteomes" id="UP000016922">
    <property type="component" value="Unassembled WGS sequence"/>
</dbReference>
<dbReference type="KEGG" id="glz:GLAREA_00050"/>
<reference evidence="3 4" key="1">
    <citation type="journal article" date="2013" name="BMC Genomics">
        <title>Genomics-driven discovery of the pneumocandin biosynthetic gene cluster in the fungus Glarea lozoyensis.</title>
        <authorList>
            <person name="Chen L."/>
            <person name="Yue Q."/>
            <person name="Zhang X."/>
            <person name="Xiang M."/>
            <person name="Wang C."/>
            <person name="Li S."/>
            <person name="Che Y."/>
            <person name="Ortiz-Lopez F.J."/>
            <person name="Bills G.F."/>
            <person name="Liu X."/>
            <person name="An Z."/>
        </authorList>
    </citation>
    <scope>NUCLEOTIDE SEQUENCE [LARGE SCALE GENOMIC DNA]</scope>
    <source>
        <strain evidence="4">ATCC 20868 / MF5171</strain>
    </source>
</reference>
<name>S3CR20_GLAL2</name>
<feature type="compositionally biased region" description="Polar residues" evidence="1">
    <location>
        <begin position="24"/>
        <end position="40"/>
    </location>
</feature>
<accession>S3CR20</accession>
<protein>
    <submittedName>
        <fullName evidence="3">Metalloproteases (Zincins), catalytic</fullName>
    </submittedName>
</protein>
<dbReference type="OrthoDB" id="1896086at2759"/>
<dbReference type="Gene3D" id="3.40.390.10">
    <property type="entry name" value="Collagenase (Catalytic Domain)"/>
    <property type="match status" value="1"/>
</dbReference>
<feature type="region of interest" description="Disordered" evidence="1">
    <location>
        <begin position="24"/>
        <end position="73"/>
    </location>
</feature>
<evidence type="ECO:0000313" key="4">
    <source>
        <dbReference type="Proteomes" id="UP000016922"/>
    </source>
</evidence>
<dbReference type="RefSeq" id="XP_008083001.1">
    <property type="nucleotide sequence ID" value="XM_008084810.1"/>
</dbReference>
<evidence type="ECO:0000313" key="3">
    <source>
        <dbReference type="EMBL" id="EPE28892.1"/>
    </source>
</evidence>
<feature type="compositionally biased region" description="Basic and acidic residues" evidence="1">
    <location>
        <begin position="52"/>
        <end position="62"/>
    </location>
</feature>
<keyword evidence="3" id="KW-0482">Metalloprotease</keyword>
<dbReference type="InterPro" id="IPR024079">
    <property type="entry name" value="MetalloPept_cat_dom_sf"/>
</dbReference>
<keyword evidence="4" id="KW-1185">Reference proteome</keyword>
<feature type="compositionally biased region" description="Acidic residues" evidence="1">
    <location>
        <begin position="63"/>
        <end position="72"/>
    </location>
</feature>
<dbReference type="SUPFAM" id="SSF55486">
    <property type="entry name" value="Metalloproteases ('zincins'), catalytic domain"/>
    <property type="match status" value="1"/>
</dbReference>
<keyword evidence="3" id="KW-0378">Hydrolase</keyword>